<feature type="compositionally biased region" description="Polar residues" evidence="1">
    <location>
        <begin position="78"/>
        <end position="91"/>
    </location>
</feature>
<evidence type="ECO:0000313" key="2">
    <source>
        <dbReference type="EMBL" id="OUM88366.1"/>
    </source>
</evidence>
<dbReference type="Proteomes" id="UP000196475">
    <property type="component" value="Unassembled WGS sequence"/>
</dbReference>
<evidence type="ECO:0008006" key="4">
    <source>
        <dbReference type="Google" id="ProtNLM"/>
    </source>
</evidence>
<proteinExistence type="predicted"/>
<comment type="caution">
    <text evidence="2">The sequence shown here is derived from an EMBL/GenBank/DDBJ whole genome shotgun (WGS) entry which is preliminary data.</text>
</comment>
<dbReference type="EMBL" id="LZRT01000062">
    <property type="protein sequence ID" value="OUM88366.1"/>
    <property type="molecule type" value="Genomic_DNA"/>
</dbReference>
<accession>A0A1Y3PQG5</accession>
<dbReference type="AlphaFoldDB" id="A0A1Y3PQG5"/>
<evidence type="ECO:0000256" key="1">
    <source>
        <dbReference type="SAM" id="MobiDB-lite"/>
    </source>
</evidence>
<name>A0A1Y3PQG5_9BACI</name>
<organism evidence="2 3">
    <name type="scientific">Bacillus thermozeamaize</name>
    <dbReference type="NCBI Taxonomy" id="230954"/>
    <lineage>
        <taxon>Bacteria</taxon>
        <taxon>Bacillati</taxon>
        <taxon>Bacillota</taxon>
        <taxon>Bacilli</taxon>
        <taxon>Bacillales</taxon>
        <taxon>Bacillaceae</taxon>
        <taxon>Bacillus</taxon>
    </lineage>
</organism>
<sequence length="147" mass="16812">MEQLTLIFSLLALLISVAAYFRVQKEFKVHEQKVAASLETVLDELEAENRRFIQALQNLHQETLRQQEETQDAPPPSHLSQYQETAGQQETITEQGTASTFQHLLKEVLAMKQQGKSDAEIARQMNRGVGEIQFILQSAAYQQRKRT</sequence>
<dbReference type="InterPro" id="IPR046118">
    <property type="entry name" value="DUF6115"/>
</dbReference>
<protein>
    <recommendedName>
        <fullName evidence="4">DUF2802 domain-containing protein</fullName>
    </recommendedName>
</protein>
<dbReference type="Pfam" id="PF19610">
    <property type="entry name" value="DUF6115"/>
    <property type="match status" value="1"/>
</dbReference>
<gene>
    <name evidence="2" type="ORF">BAA01_08320</name>
</gene>
<feature type="region of interest" description="Disordered" evidence="1">
    <location>
        <begin position="64"/>
        <end position="91"/>
    </location>
</feature>
<evidence type="ECO:0000313" key="3">
    <source>
        <dbReference type="Proteomes" id="UP000196475"/>
    </source>
</evidence>
<reference evidence="3" key="1">
    <citation type="submission" date="2016-06" db="EMBL/GenBank/DDBJ databases">
        <authorList>
            <person name="Nascimento L."/>
            <person name="Pereira R.V."/>
            <person name="Martins L.F."/>
            <person name="Quaggio R.B."/>
            <person name="Silva A.M."/>
            <person name="Setubal J.C."/>
        </authorList>
    </citation>
    <scope>NUCLEOTIDE SEQUENCE [LARGE SCALE GENOMIC DNA]</scope>
</reference>